<sequence length="177" mass="19492">MTVGEAFIQTVGVMPRDGGLMNGEASMPKLRCVKPKRVDASIRCGGKLCREKPVCSSAKTTGSYKTYEREKKSKHPCSWNPISISFCRFPSRNSKSRTQEKGALIQACRSHVLPEIFDVSWSCQTAPGPRRSEETAIFSASSEASVMDMQGSTGKNHSKIFVREIEFALHPFGGKTL</sequence>
<comment type="caution">
    <text evidence="2">The sequence shown here is derived from an EMBL/GenBank/DDBJ whole genome shotgun (WGS) entry which is preliminary data.</text>
</comment>
<dbReference type="EMBL" id="BGPR01050751">
    <property type="protein sequence ID" value="GBO27699.1"/>
    <property type="molecule type" value="Genomic_DNA"/>
</dbReference>
<organism evidence="2 3">
    <name type="scientific">Araneus ventricosus</name>
    <name type="common">Orbweaver spider</name>
    <name type="synonym">Epeira ventricosa</name>
    <dbReference type="NCBI Taxonomy" id="182803"/>
    <lineage>
        <taxon>Eukaryota</taxon>
        <taxon>Metazoa</taxon>
        <taxon>Ecdysozoa</taxon>
        <taxon>Arthropoda</taxon>
        <taxon>Chelicerata</taxon>
        <taxon>Arachnida</taxon>
        <taxon>Araneae</taxon>
        <taxon>Araneomorphae</taxon>
        <taxon>Entelegynae</taxon>
        <taxon>Araneoidea</taxon>
        <taxon>Araneidae</taxon>
        <taxon>Araneus</taxon>
    </lineage>
</organism>
<accession>A0A4Y2VRB2</accession>
<proteinExistence type="predicted"/>
<dbReference type="EMBL" id="BGPR01050738">
    <property type="protein sequence ID" value="GBO27693.1"/>
    <property type="molecule type" value="Genomic_DNA"/>
</dbReference>
<evidence type="ECO:0000313" key="1">
    <source>
        <dbReference type="EMBL" id="GBO27693.1"/>
    </source>
</evidence>
<evidence type="ECO:0000313" key="3">
    <source>
        <dbReference type="Proteomes" id="UP000499080"/>
    </source>
</evidence>
<dbReference type="Proteomes" id="UP000499080">
    <property type="component" value="Unassembled WGS sequence"/>
</dbReference>
<reference evidence="2 3" key="1">
    <citation type="journal article" date="2019" name="Sci. Rep.">
        <title>Orb-weaving spider Araneus ventricosus genome elucidates the spidroin gene catalogue.</title>
        <authorList>
            <person name="Kono N."/>
            <person name="Nakamura H."/>
            <person name="Ohtoshi R."/>
            <person name="Moran D.A.P."/>
            <person name="Shinohara A."/>
            <person name="Yoshida Y."/>
            <person name="Fujiwara M."/>
            <person name="Mori M."/>
            <person name="Tomita M."/>
            <person name="Arakawa K."/>
        </authorList>
    </citation>
    <scope>NUCLEOTIDE SEQUENCE [LARGE SCALE GENOMIC DNA]</scope>
</reference>
<name>A0A4Y2VRB2_ARAVE</name>
<gene>
    <name evidence="2" type="ORF">AVEN_11500_1</name>
    <name evidence="1" type="ORF">AVEN_210168_1</name>
</gene>
<dbReference type="AlphaFoldDB" id="A0A4Y2VRB2"/>
<keyword evidence="3" id="KW-1185">Reference proteome</keyword>
<evidence type="ECO:0000313" key="2">
    <source>
        <dbReference type="EMBL" id="GBO27699.1"/>
    </source>
</evidence>
<protein>
    <submittedName>
        <fullName evidence="2">Uncharacterized protein</fullName>
    </submittedName>
</protein>